<dbReference type="HOGENOM" id="CLU_3292256_0_0_6"/>
<dbReference type="STRING" id="686340.Metal_3234"/>
<reference evidence="1 2" key="1">
    <citation type="journal article" date="2013" name="Genome Announc.">
        <title>Genome Sequence of the Obligate Gammaproteobacterial Methanotroph Methylomicrobium album Strain BG8.</title>
        <authorList>
            <person name="Kits K.D."/>
            <person name="Kalyuzhnaya M.G."/>
            <person name="Klotz M.G."/>
            <person name="Jetten M.S."/>
            <person name="Op den Camp H.J."/>
            <person name="Vuilleumier S."/>
            <person name="Bringel F."/>
            <person name="Dispirito A.A."/>
            <person name="Murrell J.C."/>
            <person name="Bruce D."/>
            <person name="Cheng J.F."/>
            <person name="Copeland A."/>
            <person name="Goodwin L."/>
            <person name="Hauser L."/>
            <person name="Lajus A."/>
            <person name="Land M.L."/>
            <person name="Lapidus A."/>
            <person name="Lucas S."/>
            <person name="Medigue C."/>
            <person name="Pitluck S."/>
            <person name="Woyke T."/>
            <person name="Zeytun A."/>
            <person name="Stein L.Y."/>
        </authorList>
    </citation>
    <scope>NUCLEOTIDE SEQUENCE [LARGE SCALE GENOMIC DNA]</scope>
    <source>
        <strain evidence="1 2">BG8</strain>
    </source>
</reference>
<evidence type="ECO:0000313" key="2">
    <source>
        <dbReference type="Proteomes" id="UP000005090"/>
    </source>
</evidence>
<dbReference type="EMBL" id="CM001475">
    <property type="protein sequence ID" value="EIC30904.1"/>
    <property type="molecule type" value="Genomic_DNA"/>
</dbReference>
<protein>
    <submittedName>
        <fullName evidence="1">Uncharacterized protein</fullName>
    </submittedName>
</protein>
<sequence length="40" mass="4548">MTNIHGNVIKLRRHARREAGIQCQGWQALIHPCRLDSGNP</sequence>
<accession>H8GPF8</accession>
<name>H8GPF8_METAL</name>
<dbReference type="Proteomes" id="UP000005090">
    <property type="component" value="Chromosome"/>
</dbReference>
<dbReference type="AlphaFoldDB" id="H8GPF8"/>
<gene>
    <name evidence="1" type="ORF">Metal_3234</name>
</gene>
<evidence type="ECO:0000313" key="1">
    <source>
        <dbReference type="EMBL" id="EIC30904.1"/>
    </source>
</evidence>
<organism evidence="1 2">
    <name type="scientific">Methylomicrobium album BG8</name>
    <dbReference type="NCBI Taxonomy" id="686340"/>
    <lineage>
        <taxon>Bacteria</taxon>
        <taxon>Pseudomonadati</taxon>
        <taxon>Pseudomonadota</taxon>
        <taxon>Gammaproteobacteria</taxon>
        <taxon>Methylococcales</taxon>
        <taxon>Methylococcaceae</taxon>
        <taxon>Methylomicrobium</taxon>
    </lineage>
</organism>
<proteinExistence type="predicted"/>
<keyword evidence="2" id="KW-1185">Reference proteome</keyword>